<dbReference type="InterPro" id="IPR006367">
    <property type="entry name" value="Sirohaem_synthase_N"/>
</dbReference>
<sequence length="203" mass="23242">MLNMEGKSAAVIGAGSVAKRHVLKLINVGLSQIFVYAPSLDDAFKPWLNEKKVIWKRGAVERSQVFDEDLLLLTSNHSSLHLSIYQNRQPGQLIYMADHPELSDFHFPLTLEKGLLTLALSTGGASPTYGKQLMNELESSLPYTIEEDLDFLVDVRQRVRASRLKEQERRTILKMVARKEFLHEKERETLFIQLLDEYLKKST</sequence>
<proteinExistence type="predicted"/>
<comment type="caution">
    <text evidence="7">The sequence shown here is derived from an EMBL/GenBank/DDBJ whole genome shotgun (WGS) entry which is preliminary data.</text>
</comment>
<dbReference type="Gene3D" id="1.10.8.610">
    <property type="entry name" value="SirC, precorrin-2 dehydrogenase, C-terminal helical domain-like"/>
    <property type="match status" value="1"/>
</dbReference>
<dbReference type="EC" id="1.3.1.76" evidence="2"/>
<keyword evidence="8" id="KW-1185">Reference proteome</keyword>
<comment type="pathway">
    <text evidence="1">Porphyrin-containing compound metabolism; siroheme biosynthesis; sirohydrochlorin from precorrin-2: step 1/1.</text>
</comment>
<evidence type="ECO:0000256" key="3">
    <source>
        <dbReference type="ARBA" id="ARBA00023002"/>
    </source>
</evidence>
<dbReference type="PANTHER" id="PTHR35330:SF1">
    <property type="entry name" value="SIROHEME BIOSYNTHESIS PROTEIN MET8"/>
    <property type="match status" value="1"/>
</dbReference>
<keyword evidence="4" id="KW-0520">NAD</keyword>
<accession>A0ABV6NBK8</accession>
<dbReference type="Pfam" id="PF13241">
    <property type="entry name" value="NAD_binding_7"/>
    <property type="match status" value="1"/>
</dbReference>
<keyword evidence="5" id="KW-0627">Porphyrin biosynthesis</keyword>
<dbReference type="NCBIfam" id="TIGR01470">
    <property type="entry name" value="cysG_Nterm"/>
    <property type="match status" value="1"/>
</dbReference>
<dbReference type="Gene3D" id="3.40.50.720">
    <property type="entry name" value="NAD(P)-binding Rossmann-like Domain"/>
    <property type="match status" value="1"/>
</dbReference>
<organism evidence="7 8">
    <name type="scientific">Halalkalibacter alkalisediminis</name>
    <dbReference type="NCBI Taxonomy" id="935616"/>
    <lineage>
        <taxon>Bacteria</taxon>
        <taxon>Bacillati</taxon>
        <taxon>Bacillota</taxon>
        <taxon>Bacilli</taxon>
        <taxon>Bacillales</taxon>
        <taxon>Bacillaceae</taxon>
        <taxon>Halalkalibacter</taxon>
    </lineage>
</organism>
<gene>
    <name evidence="7" type="ORF">ACFFH4_03780</name>
</gene>
<dbReference type="SUPFAM" id="SSF75615">
    <property type="entry name" value="Siroheme synthase middle domains-like"/>
    <property type="match status" value="1"/>
</dbReference>
<dbReference type="InterPro" id="IPR042518">
    <property type="entry name" value="SirC_C"/>
</dbReference>
<evidence type="ECO:0000256" key="1">
    <source>
        <dbReference type="ARBA" id="ARBA00005010"/>
    </source>
</evidence>
<comment type="catalytic activity">
    <reaction evidence="6">
        <text>precorrin-2 + NAD(+) = sirohydrochlorin + NADH + 2 H(+)</text>
        <dbReference type="Rhea" id="RHEA:15613"/>
        <dbReference type="ChEBI" id="CHEBI:15378"/>
        <dbReference type="ChEBI" id="CHEBI:57540"/>
        <dbReference type="ChEBI" id="CHEBI:57945"/>
        <dbReference type="ChEBI" id="CHEBI:58351"/>
        <dbReference type="ChEBI" id="CHEBI:58827"/>
        <dbReference type="EC" id="1.3.1.76"/>
    </reaction>
</comment>
<dbReference type="PANTHER" id="PTHR35330">
    <property type="entry name" value="SIROHEME BIOSYNTHESIS PROTEIN MET8"/>
    <property type="match status" value="1"/>
</dbReference>
<dbReference type="Proteomes" id="UP001589833">
    <property type="component" value="Unassembled WGS sequence"/>
</dbReference>
<dbReference type="InterPro" id="IPR036291">
    <property type="entry name" value="NAD(P)-bd_dom_sf"/>
</dbReference>
<dbReference type="SUPFAM" id="SSF51735">
    <property type="entry name" value="NAD(P)-binding Rossmann-fold domains"/>
    <property type="match status" value="1"/>
</dbReference>
<dbReference type="InterPro" id="IPR028161">
    <property type="entry name" value="Met8-like"/>
</dbReference>
<evidence type="ECO:0000313" key="8">
    <source>
        <dbReference type="Proteomes" id="UP001589833"/>
    </source>
</evidence>
<evidence type="ECO:0000313" key="7">
    <source>
        <dbReference type="EMBL" id="MFC0558166.1"/>
    </source>
</evidence>
<reference evidence="7 8" key="1">
    <citation type="submission" date="2024-09" db="EMBL/GenBank/DDBJ databases">
        <authorList>
            <person name="Sun Q."/>
            <person name="Mori K."/>
        </authorList>
    </citation>
    <scope>NUCLEOTIDE SEQUENCE [LARGE SCALE GENOMIC DNA]</scope>
    <source>
        <strain evidence="7 8">NCAIM B.02301</strain>
    </source>
</reference>
<evidence type="ECO:0000256" key="6">
    <source>
        <dbReference type="ARBA" id="ARBA00047561"/>
    </source>
</evidence>
<keyword evidence="3" id="KW-0560">Oxidoreductase</keyword>
<protein>
    <recommendedName>
        <fullName evidence="2">precorrin-2 dehydrogenase</fullName>
        <ecNumber evidence="2">1.3.1.76</ecNumber>
    </recommendedName>
</protein>
<evidence type="ECO:0000256" key="2">
    <source>
        <dbReference type="ARBA" id="ARBA00012400"/>
    </source>
</evidence>
<dbReference type="EMBL" id="JBHLTR010000004">
    <property type="protein sequence ID" value="MFC0558166.1"/>
    <property type="molecule type" value="Genomic_DNA"/>
</dbReference>
<evidence type="ECO:0000256" key="4">
    <source>
        <dbReference type="ARBA" id="ARBA00023027"/>
    </source>
</evidence>
<evidence type="ECO:0000256" key="5">
    <source>
        <dbReference type="ARBA" id="ARBA00023244"/>
    </source>
</evidence>
<name>A0ABV6NBK8_9BACI</name>